<gene>
    <name evidence="7" type="ORF">CAL19_14665</name>
</gene>
<reference evidence="8" key="1">
    <citation type="submission" date="2017-05" db="EMBL/GenBank/DDBJ databases">
        <title>Complete and WGS of Bordetella genogroups.</title>
        <authorList>
            <person name="Spilker T."/>
            <person name="Lipuma J."/>
        </authorList>
    </citation>
    <scope>NUCLEOTIDE SEQUENCE [LARGE SCALE GENOMIC DNA]</scope>
    <source>
        <strain evidence="8">AU18089</strain>
    </source>
</reference>
<evidence type="ECO:0000256" key="2">
    <source>
        <dbReference type="ARBA" id="ARBA00023002"/>
    </source>
</evidence>
<dbReference type="Gene3D" id="3.40.50.720">
    <property type="entry name" value="NAD(P)-binding Rossmann-like Domain"/>
    <property type="match status" value="2"/>
</dbReference>
<dbReference type="PANTHER" id="PTHR43761">
    <property type="entry name" value="D-ISOMER SPECIFIC 2-HYDROXYACID DEHYDROGENASE FAMILY PROTEIN (AFU_ORTHOLOGUE AFUA_1G13630)"/>
    <property type="match status" value="1"/>
</dbReference>
<comment type="similarity">
    <text evidence="1 4">Belongs to the D-isomer specific 2-hydroxyacid dehydrogenase family.</text>
</comment>
<dbReference type="InterPro" id="IPR050418">
    <property type="entry name" value="D-iso_2-hydroxyacid_DH_PdxB"/>
</dbReference>
<evidence type="ECO:0000256" key="1">
    <source>
        <dbReference type="ARBA" id="ARBA00005854"/>
    </source>
</evidence>
<protein>
    <submittedName>
        <fullName evidence="7">Glycerate dehydrogenase</fullName>
    </submittedName>
</protein>
<accession>A0A261QWC8</accession>
<dbReference type="InterPro" id="IPR006139">
    <property type="entry name" value="D-isomer_2_OHA_DH_cat_dom"/>
</dbReference>
<sequence length="302" mass="32303">MVAVFVDCTQELKAVIERRALPTPAGLRINYGDPTQEELVALAEDAEILCVEHTIIPAELLQACTKLKTIVFMGTGAGSYVPLDAARQRGIKVLNTPGYGNIAVAEHTMALMYAGARKIVSMDNTVRQGLWQPRGGMQLTYSKIAVVGLGDIGLTFASMALSLDMDVAGWNRTPLRAPYYTPSLLDALKGAKFLSLHLALNEHTQGIIGAKELGLLAPGAVVVNTARAALIDEHALLNALDSGQVGHAALDVLWDEPLAASNPWSSRDDVTLTPHAAYMTDEAYEELWKRTLGALASTGFPA</sequence>
<evidence type="ECO:0000256" key="3">
    <source>
        <dbReference type="ARBA" id="ARBA00023027"/>
    </source>
</evidence>
<dbReference type="Pfam" id="PF00389">
    <property type="entry name" value="2-Hacid_dh"/>
    <property type="match status" value="1"/>
</dbReference>
<name>A0A261QWC8_9BORD</name>
<dbReference type="SUPFAM" id="SSF52283">
    <property type="entry name" value="Formate/glycerate dehydrogenase catalytic domain-like"/>
    <property type="match status" value="1"/>
</dbReference>
<evidence type="ECO:0000259" key="5">
    <source>
        <dbReference type="Pfam" id="PF00389"/>
    </source>
</evidence>
<feature type="domain" description="D-isomer specific 2-hydroxyacid dehydrogenase NAD-binding" evidence="6">
    <location>
        <begin position="109"/>
        <end position="277"/>
    </location>
</feature>
<dbReference type="GO" id="GO:0051287">
    <property type="term" value="F:NAD binding"/>
    <property type="evidence" value="ECO:0007669"/>
    <property type="project" value="InterPro"/>
</dbReference>
<dbReference type="SUPFAM" id="SSF51735">
    <property type="entry name" value="NAD(P)-binding Rossmann-fold domains"/>
    <property type="match status" value="1"/>
</dbReference>
<evidence type="ECO:0000313" key="8">
    <source>
        <dbReference type="Proteomes" id="UP000216947"/>
    </source>
</evidence>
<dbReference type="PANTHER" id="PTHR43761:SF1">
    <property type="entry name" value="D-ISOMER SPECIFIC 2-HYDROXYACID DEHYDROGENASE CATALYTIC DOMAIN-CONTAINING PROTEIN-RELATED"/>
    <property type="match status" value="1"/>
</dbReference>
<dbReference type="Proteomes" id="UP000216947">
    <property type="component" value="Unassembled WGS sequence"/>
</dbReference>
<dbReference type="InterPro" id="IPR036291">
    <property type="entry name" value="NAD(P)-bd_dom_sf"/>
</dbReference>
<dbReference type="EMBL" id="NEVK01000007">
    <property type="protein sequence ID" value="OZI17089.1"/>
    <property type="molecule type" value="Genomic_DNA"/>
</dbReference>
<evidence type="ECO:0000259" key="6">
    <source>
        <dbReference type="Pfam" id="PF02826"/>
    </source>
</evidence>
<keyword evidence="8" id="KW-1185">Reference proteome</keyword>
<organism evidence="7 8">
    <name type="scientific">Bordetella genomosp. 7</name>
    <dbReference type="NCBI Taxonomy" id="1416805"/>
    <lineage>
        <taxon>Bacteria</taxon>
        <taxon>Pseudomonadati</taxon>
        <taxon>Pseudomonadota</taxon>
        <taxon>Betaproteobacteria</taxon>
        <taxon>Burkholderiales</taxon>
        <taxon>Alcaligenaceae</taxon>
        <taxon>Bordetella</taxon>
    </lineage>
</organism>
<dbReference type="GO" id="GO:0016616">
    <property type="term" value="F:oxidoreductase activity, acting on the CH-OH group of donors, NAD or NADP as acceptor"/>
    <property type="evidence" value="ECO:0007669"/>
    <property type="project" value="InterPro"/>
</dbReference>
<proteinExistence type="inferred from homology"/>
<dbReference type="InterPro" id="IPR006140">
    <property type="entry name" value="D-isomer_DH_NAD-bd"/>
</dbReference>
<keyword evidence="2 4" id="KW-0560">Oxidoreductase</keyword>
<evidence type="ECO:0000313" key="7">
    <source>
        <dbReference type="EMBL" id="OZI17089.1"/>
    </source>
</evidence>
<feature type="domain" description="D-isomer specific 2-hydroxyacid dehydrogenase catalytic" evidence="5">
    <location>
        <begin position="33"/>
        <end position="295"/>
    </location>
</feature>
<dbReference type="Pfam" id="PF02826">
    <property type="entry name" value="2-Hacid_dh_C"/>
    <property type="match status" value="1"/>
</dbReference>
<keyword evidence="3" id="KW-0520">NAD</keyword>
<evidence type="ECO:0000256" key="4">
    <source>
        <dbReference type="RuleBase" id="RU003719"/>
    </source>
</evidence>
<dbReference type="RefSeq" id="WP_094797201.1">
    <property type="nucleotide sequence ID" value="NZ_NEVK01000007.1"/>
</dbReference>
<comment type="caution">
    <text evidence="7">The sequence shown here is derived from an EMBL/GenBank/DDBJ whole genome shotgun (WGS) entry which is preliminary data.</text>
</comment>
<dbReference type="AlphaFoldDB" id="A0A261QWC8"/>